<gene>
    <name evidence="2" type="ORF">Ssi02_19740</name>
</gene>
<dbReference type="RefSeq" id="WP_204023805.1">
    <property type="nucleotide sequence ID" value="NZ_BOOW01000011.1"/>
</dbReference>
<protein>
    <submittedName>
        <fullName evidence="2">Uncharacterized protein</fullName>
    </submittedName>
</protein>
<dbReference type="Pfam" id="PF19953">
    <property type="entry name" value="EACC1"/>
    <property type="match status" value="1"/>
</dbReference>
<evidence type="ECO:0000313" key="3">
    <source>
        <dbReference type="Proteomes" id="UP000606172"/>
    </source>
</evidence>
<feature type="region of interest" description="Disordered" evidence="1">
    <location>
        <begin position="103"/>
        <end position="129"/>
    </location>
</feature>
<dbReference type="AlphaFoldDB" id="A0A919V5P9"/>
<dbReference type="EMBL" id="BOOW01000011">
    <property type="protein sequence ID" value="GII91743.1"/>
    <property type="molecule type" value="Genomic_DNA"/>
</dbReference>
<comment type="caution">
    <text evidence="2">The sequence shown here is derived from an EMBL/GenBank/DDBJ whole genome shotgun (WGS) entry which is preliminary data.</text>
</comment>
<keyword evidence="3" id="KW-1185">Reference proteome</keyword>
<organism evidence="2 3">
    <name type="scientific">Sinosporangium siamense</name>
    <dbReference type="NCBI Taxonomy" id="1367973"/>
    <lineage>
        <taxon>Bacteria</taxon>
        <taxon>Bacillati</taxon>
        <taxon>Actinomycetota</taxon>
        <taxon>Actinomycetes</taxon>
        <taxon>Streptosporangiales</taxon>
        <taxon>Streptosporangiaceae</taxon>
        <taxon>Sinosporangium</taxon>
    </lineage>
</organism>
<proteinExistence type="predicted"/>
<reference evidence="2" key="1">
    <citation type="submission" date="2021-01" db="EMBL/GenBank/DDBJ databases">
        <title>Whole genome shotgun sequence of Sinosporangium siamense NBRC 109515.</title>
        <authorList>
            <person name="Komaki H."/>
            <person name="Tamura T."/>
        </authorList>
    </citation>
    <scope>NUCLEOTIDE SEQUENCE</scope>
    <source>
        <strain evidence="2">NBRC 109515</strain>
    </source>
</reference>
<name>A0A919V5P9_9ACTN</name>
<evidence type="ECO:0000256" key="1">
    <source>
        <dbReference type="SAM" id="MobiDB-lite"/>
    </source>
</evidence>
<accession>A0A919V5P9</accession>
<dbReference type="Proteomes" id="UP000606172">
    <property type="component" value="Unassembled WGS sequence"/>
</dbReference>
<dbReference type="InterPro" id="IPR045428">
    <property type="entry name" value="EACC1"/>
</dbReference>
<evidence type="ECO:0000313" key="2">
    <source>
        <dbReference type="EMBL" id="GII91743.1"/>
    </source>
</evidence>
<sequence>MVELHISVEGGDEEATSISLYRRLSRDPEVLRAADVTLHVRYGDLAGAVGLAEVVHVFVSDVVAVGGLATAMTEWCKSRRVGRVSSEAGKRWKNPHCAELFAGGGESGTGNASGTQRSRLNAQRRGVRH</sequence>